<dbReference type="EMBL" id="ML996570">
    <property type="protein sequence ID" value="KAF2759353.1"/>
    <property type="molecule type" value="Genomic_DNA"/>
</dbReference>
<protein>
    <submittedName>
        <fullName evidence="2">Uncharacterized protein</fullName>
    </submittedName>
</protein>
<reference evidence="2" key="1">
    <citation type="journal article" date="2020" name="Stud. Mycol.">
        <title>101 Dothideomycetes genomes: a test case for predicting lifestyles and emergence of pathogens.</title>
        <authorList>
            <person name="Haridas S."/>
            <person name="Albert R."/>
            <person name="Binder M."/>
            <person name="Bloem J."/>
            <person name="Labutti K."/>
            <person name="Salamov A."/>
            <person name="Andreopoulos B."/>
            <person name="Baker S."/>
            <person name="Barry K."/>
            <person name="Bills G."/>
            <person name="Bluhm B."/>
            <person name="Cannon C."/>
            <person name="Castanera R."/>
            <person name="Culley D."/>
            <person name="Daum C."/>
            <person name="Ezra D."/>
            <person name="Gonzalez J."/>
            <person name="Henrissat B."/>
            <person name="Kuo A."/>
            <person name="Liang C."/>
            <person name="Lipzen A."/>
            <person name="Lutzoni F."/>
            <person name="Magnuson J."/>
            <person name="Mondo S."/>
            <person name="Nolan M."/>
            <person name="Ohm R."/>
            <person name="Pangilinan J."/>
            <person name="Park H.-J."/>
            <person name="Ramirez L."/>
            <person name="Alfaro M."/>
            <person name="Sun H."/>
            <person name="Tritt A."/>
            <person name="Yoshinaga Y."/>
            <person name="Zwiers L.-H."/>
            <person name="Turgeon B."/>
            <person name="Goodwin S."/>
            <person name="Spatafora J."/>
            <person name="Crous P."/>
            <person name="Grigoriev I."/>
        </authorList>
    </citation>
    <scope>NUCLEOTIDE SEQUENCE</scope>
    <source>
        <strain evidence="2">CBS 121739</strain>
    </source>
</reference>
<organism evidence="2 3">
    <name type="scientific">Pseudovirgaria hyperparasitica</name>
    <dbReference type="NCBI Taxonomy" id="470096"/>
    <lineage>
        <taxon>Eukaryota</taxon>
        <taxon>Fungi</taxon>
        <taxon>Dikarya</taxon>
        <taxon>Ascomycota</taxon>
        <taxon>Pezizomycotina</taxon>
        <taxon>Dothideomycetes</taxon>
        <taxon>Dothideomycetes incertae sedis</taxon>
        <taxon>Acrospermales</taxon>
        <taxon>Acrospermaceae</taxon>
        <taxon>Pseudovirgaria</taxon>
    </lineage>
</organism>
<evidence type="ECO:0000256" key="1">
    <source>
        <dbReference type="SAM" id="Phobius"/>
    </source>
</evidence>
<keyword evidence="1" id="KW-0472">Membrane</keyword>
<evidence type="ECO:0000313" key="3">
    <source>
        <dbReference type="Proteomes" id="UP000799437"/>
    </source>
</evidence>
<dbReference type="RefSeq" id="XP_033601804.1">
    <property type="nucleotide sequence ID" value="XM_033743830.1"/>
</dbReference>
<keyword evidence="1" id="KW-1133">Transmembrane helix</keyword>
<sequence>MGWPRLDSWKPAAHHATLIKRPRLRSYIVFDARVRHSTMPKLVTILVAVFVVGCLLTNVDAQYAFVIPNPDLADFDPRNDVEQYSVHNFEWSLDRKCLALYIDPS</sequence>
<feature type="transmembrane region" description="Helical" evidence="1">
    <location>
        <begin position="42"/>
        <end position="65"/>
    </location>
</feature>
<keyword evidence="3" id="KW-1185">Reference proteome</keyword>
<dbReference type="AlphaFoldDB" id="A0A6A6W9K3"/>
<proteinExistence type="predicted"/>
<gene>
    <name evidence="2" type="ORF">EJ05DRAFT_475575</name>
</gene>
<dbReference type="GeneID" id="54484884"/>
<dbReference type="Proteomes" id="UP000799437">
    <property type="component" value="Unassembled WGS sequence"/>
</dbReference>
<accession>A0A6A6W9K3</accession>
<dbReference type="OrthoDB" id="3798077at2759"/>
<name>A0A6A6W9K3_9PEZI</name>
<evidence type="ECO:0000313" key="2">
    <source>
        <dbReference type="EMBL" id="KAF2759353.1"/>
    </source>
</evidence>
<keyword evidence="1" id="KW-0812">Transmembrane</keyword>